<dbReference type="CTD" id="10785"/>
<accession>A0AAJ7U7U2</accession>
<evidence type="ECO:0000256" key="7">
    <source>
        <dbReference type="PROSITE-ProRule" id="PRU00221"/>
    </source>
</evidence>
<dbReference type="GO" id="GO:0005634">
    <property type="term" value="C:nucleus"/>
    <property type="evidence" value="ECO:0007669"/>
    <property type="project" value="UniProtKB-SubCell"/>
</dbReference>
<dbReference type="HAMAP" id="MF_03056">
    <property type="entry name" value="TRM82"/>
    <property type="match status" value="1"/>
</dbReference>
<dbReference type="PANTHER" id="PTHR16288:SF0">
    <property type="entry name" value="TRNA (GUANINE-N(7)-)-METHYLTRANSFERASE NON-CATALYTIC SUBUNIT WDR4"/>
    <property type="match status" value="1"/>
</dbReference>
<evidence type="ECO:0000313" key="8">
    <source>
        <dbReference type="Proteomes" id="UP001318040"/>
    </source>
</evidence>
<dbReference type="GO" id="GO:0005829">
    <property type="term" value="C:cytosol"/>
    <property type="evidence" value="ECO:0007669"/>
    <property type="project" value="TreeGrafter"/>
</dbReference>
<dbReference type="Pfam" id="PF00400">
    <property type="entry name" value="WD40"/>
    <property type="match status" value="1"/>
</dbReference>
<dbReference type="GO" id="GO:0106004">
    <property type="term" value="P:tRNA (guanine-N7)-methylation"/>
    <property type="evidence" value="ECO:0007669"/>
    <property type="project" value="UniProtKB-UniRule"/>
</dbReference>
<dbReference type="InterPro" id="IPR028884">
    <property type="entry name" value="Trm82"/>
</dbReference>
<protein>
    <submittedName>
        <fullName evidence="9">tRNA (Guanine-N(7)-)-methyltransferase non-catalytic subunit WDR4</fullName>
    </submittedName>
</protein>
<dbReference type="AlphaFoldDB" id="A0AAJ7U7U2"/>
<evidence type="ECO:0000256" key="6">
    <source>
        <dbReference type="HAMAP-Rule" id="MF_03056"/>
    </source>
</evidence>
<dbReference type="SMART" id="SM00320">
    <property type="entry name" value="WD40"/>
    <property type="match status" value="2"/>
</dbReference>
<dbReference type="PANTHER" id="PTHR16288">
    <property type="entry name" value="WD40 REPEAT PROTEIN 4"/>
    <property type="match status" value="1"/>
</dbReference>
<dbReference type="SUPFAM" id="SSF50978">
    <property type="entry name" value="WD40 repeat-like"/>
    <property type="match status" value="1"/>
</dbReference>
<keyword evidence="5 6" id="KW-0539">Nucleus</keyword>
<comment type="function">
    <text evidence="6">Required for the formation of N(7)-methylguanine at position 46 (m7G46) in tRNA. In the complex, it is required to stabilize and induce conformational changes of the catalytic subunit.</text>
</comment>
<dbReference type="PROSITE" id="PS00678">
    <property type="entry name" value="WD_REPEATS_1"/>
    <property type="match status" value="1"/>
</dbReference>
<keyword evidence="8" id="KW-1185">Reference proteome</keyword>
<keyword evidence="2 6" id="KW-0853">WD repeat</keyword>
<dbReference type="InterPro" id="IPR001680">
    <property type="entry name" value="WD40_rpt"/>
</dbReference>
<comment type="similarity">
    <text evidence="6">Belongs to the WD repeat TRM82 family.</text>
</comment>
<evidence type="ECO:0000313" key="9">
    <source>
        <dbReference type="RefSeq" id="XP_032831282.1"/>
    </source>
</evidence>
<evidence type="ECO:0000256" key="2">
    <source>
        <dbReference type="ARBA" id="ARBA00022574"/>
    </source>
</evidence>
<evidence type="ECO:0000256" key="1">
    <source>
        <dbReference type="ARBA" id="ARBA00004123"/>
    </source>
</evidence>
<feature type="repeat" description="WD" evidence="7">
    <location>
        <begin position="226"/>
        <end position="268"/>
    </location>
</feature>
<dbReference type="PROSITE" id="PS50294">
    <property type="entry name" value="WD_REPEATS_REGION"/>
    <property type="match status" value="1"/>
</dbReference>
<proteinExistence type="inferred from homology"/>
<dbReference type="PROSITE" id="PS50082">
    <property type="entry name" value="WD_REPEATS_2"/>
    <property type="match status" value="1"/>
</dbReference>
<evidence type="ECO:0000256" key="5">
    <source>
        <dbReference type="ARBA" id="ARBA00023242"/>
    </source>
</evidence>
<evidence type="ECO:0000256" key="3">
    <source>
        <dbReference type="ARBA" id="ARBA00022694"/>
    </source>
</evidence>
<name>A0AAJ7U7U2_PETMA</name>
<dbReference type="Proteomes" id="UP001318040">
    <property type="component" value="Chromosome 3"/>
</dbReference>
<comment type="subcellular location">
    <subcellularLocation>
        <location evidence="1 6">Nucleus</location>
    </subcellularLocation>
</comment>
<evidence type="ECO:0000256" key="4">
    <source>
        <dbReference type="ARBA" id="ARBA00022737"/>
    </source>
</evidence>
<gene>
    <name evidence="9" type="primary">WDR4</name>
</gene>
<dbReference type="InterPro" id="IPR019775">
    <property type="entry name" value="WD40_repeat_CS"/>
</dbReference>
<keyword evidence="4 6" id="KW-0677">Repeat</keyword>
<reference evidence="9" key="1">
    <citation type="submission" date="2025-08" db="UniProtKB">
        <authorList>
            <consortium name="RefSeq"/>
        </authorList>
    </citation>
    <scope>IDENTIFICATION</scope>
    <source>
        <tissue evidence="9">Sperm</tissue>
    </source>
</reference>
<comment type="pathway">
    <text evidence="6">tRNA modification; N(7)-methylguanine-tRNA biosynthesis.</text>
</comment>
<organism evidence="8 9">
    <name type="scientific">Petromyzon marinus</name>
    <name type="common">Sea lamprey</name>
    <dbReference type="NCBI Taxonomy" id="7757"/>
    <lineage>
        <taxon>Eukaryota</taxon>
        <taxon>Metazoa</taxon>
        <taxon>Chordata</taxon>
        <taxon>Craniata</taxon>
        <taxon>Vertebrata</taxon>
        <taxon>Cyclostomata</taxon>
        <taxon>Hyperoartia</taxon>
        <taxon>Petromyzontiformes</taxon>
        <taxon>Petromyzontidae</taxon>
        <taxon>Petromyzon</taxon>
    </lineage>
</organism>
<dbReference type="KEGG" id="pmrn:116954692"/>
<dbReference type="GO" id="GO:0043527">
    <property type="term" value="C:tRNA methyltransferase complex"/>
    <property type="evidence" value="ECO:0007669"/>
    <property type="project" value="TreeGrafter"/>
</dbReference>
<dbReference type="Gene3D" id="2.130.10.10">
    <property type="entry name" value="YVTN repeat-like/Quinoprotein amine dehydrogenase"/>
    <property type="match status" value="1"/>
</dbReference>
<keyword evidence="3 6" id="KW-0819">tRNA processing</keyword>
<dbReference type="InterPro" id="IPR015943">
    <property type="entry name" value="WD40/YVTN_repeat-like_dom_sf"/>
</dbReference>
<sequence length="428" mass="46223">MTSSARRRVIPTLVTSFHAMASLCAGVRDSRVLVCAGARALLLAPPLGEGEARVLEFDTRSDTQGQAPGTVSAGAQGLILAACISSSGDLIAIADDFKRLSVFRVRSSWERLFSCSVPRCCTALALVPDGPPAPNGENGGARDTAGGGAIVLAADRAGDVYRFRVPPGSPAQILEEAVNGQPLLGHLSMLLDLAVTEDARFVVTSDRDEKVRVSLLDAPHNIHTFCLGHTAFVSRVTLMKNHPDKLLTGSGDGTVRLWDLTSGREISSCNLNPSPAEQRKEHPVSCVAHTATLDMIAAVCEGLPGVHLLHLVNCDEEGRDPTMHRLGEMLAPDWPVLSASFDGQSRLWLLGGRPCLCVRVYATRHEGKFELLPLSEAESLSRSLAQMPEELPGSAWSSFSALYRHPIDGSEVYFQRKEERLEKRKRKH</sequence>
<dbReference type="InterPro" id="IPR036322">
    <property type="entry name" value="WD40_repeat_dom_sf"/>
</dbReference>
<dbReference type="RefSeq" id="XP_032831282.1">
    <property type="nucleotide sequence ID" value="XM_032975391.1"/>
</dbReference>